<comment type="caution">
    <text evidence="2">The sequence shown here is derived from an EMBL/GenBank/DDBJ whole genome shotgun (WGS) entry which is preliminary data.</text>
</comment>
<proteinExistence type="predicted"/>
<gene>
    <name evidence="2" type="ORF">ACFSQW_04365</name>
</gene>
<evidence type="ECO:0000313" key="2">
    <source>
        <dbReference type="EMBL" id="MFD2553612.1"/>
    </source>
</evidence>
<dbReference type="Proteomes" id="UP001597440">
    <property type="component" value="Unassembled WGS sequence"/>
</dbReference>
<dbReference type="RefSeq" id="WP_210356345.1">
    <property type="nucleotide sequence ID" value="NZ_JAEQMU010000008.1"/>
</dbReference>
<feature type="region of interest" description="Disordered" evidence="1">
    <location>
        <begin position="49"/>
        <end position="93"/>
    </location>
</feature>
<reference evidence="3" key="1">
    <citation type="journal article" date="2019" name="Int. J. Syst. Evol. Microbiol.">
        <title>The Global Catalogue of Microorganisms (GCM) 10K type strain sequencing project: providing services to taxonomists for standard genome sequencing and annotation.</title>
        <authorList>
            <consortium name="The Broad Institute Genomics Platform"/>
            <consortium name="The Broad Institute Genome Sequencing Center for Infectious Disease"/>
            <person name="Wu L."/>
            <person name="Ma J."/>
        </authorList>
    </citation>
    <scope>NUCLEOTIDE SEQUENCE [LARGE SCALE GENOMIC DNA]</scope>
    <source>
        <strain evidence="3">KCTC 52298</strain>
    </source>
</reference>
<dbReference type="EMBL" id="JBHULD010000005">
    <property type="protein sequence ID" value="MFD2553612.1"/>
    <property type="molecule type" value="Genomic_DNA"/>
</dbReference>
<accession>A0ABW5KXC1</accession>
<organism evidence="2 3">
    <name type="scientific">Sphingobacterium tabacisoli</name>
    <dbReference type="NCBI Taxonomy" id="2044855"/>
    <lineage>
        <taxon>Bacteria</taxon>
        <taxon>Pseudomonadati</taxon>
        <taxon>Bacteroidota</taxon>
        <taxon>Sphingobacteriia</taxon>
        <taxon>Sphingobacteriales</taxon>
        <taxon>Sphingobacteriaceae</taxon>
        <taxon>Sphingobacterium</taxon>
    </lineage>
</organism>
<keyword evidence="3" id="KW-1185">Reference proteome</keyword>
<evidence type="ECO:0000256" key="1">
    <source>
        <dbReference type="SAM" id="MobiDB-lite"/>
    </source>
</evidence>
<evidence type="ECO:0000313" key="3">
    <source>
        <dbReference type="Proteomes" id="UP001597440"/>
    </source>
</evidence>
<sequence>MRALKNNWLRAGITLLFLLGAFFVLKAIEKGDYKTTNVETIIFHYDSEDTSEGAFSDPSKWKEGPAPSNRPCGTGLNKPCQKTAASKEELDDMLEEKTNSEVLALVDSKRD</sequence>
<name>A0ABW5KXC1_9SPHI</name>
<protein>
    <submittedName>
        <fullName evidence="2">Uncharacterized protein</fullName>
    </submittedName>
</protein>